<evidence type="ECO:0000256" key="3">
    <source>
        <dbReference type="SAM" id="Phobius"/>
    </source>
</evidence>
<dbReference type="PANTHER" id="PTHR34945:SF2">
    <property type="entry name" value="2-OXOGLUTARATE (2OG) AND FE(II)-DEPENDENT OXYGENASE SUPERFAMILY PROTEIN"/>
    <property type="match status" value="1"/>
</dbReference>
<evidence type="ECO:0000259" key="4">
    <source>
        <dbReference type="Pfam" id="PF14226"/>
    </source>
</evidence>
<keyword evidence="3" id="KW-0472">Membrane</keyword>
<accession>A0A2P2JCV8</accession>
<dbReference type="Gene3D" id="2.60.120.330">
    <property type="entry name" value="B-lactam Antibiotic, Isopenicillin N Synthase, Chain"/>
    <property type="match status" value="1"/>
</dbReference>
<protein>
    <recommendedName>
        <fullName evidence="4">Non-haem dioxygenase N-terminal domain-containing protein</fullName>
    </recommendedName>
</protein>
<dbReference type="EMBL" id="GGEC01010790">
    <property type="protein sequence ID" value="MBW91273.1"/>
    <property type="molecule type" value="Transcribed_RNA"/>
</dbReference>
<sequence length="344" mass="38096">MAYSADNQQEHQLNLINATAAPPPTPVAQPNSHLVSSAAAADVLSSLLRRLPPTLSLPTRRSCNTTTTTTSAPVTSLSDPDRYDLLLSASSELGFFQLTDHNIPSQLANSAELEALSLFDLTRDKKEAYFPKNWPLGFEDDEYGTGESFWFDPTCSSESSELGLDSLRELSQALEKVALEIVEMLSSASRFESPGKVDPTRVCSLMLVHQSSHGDNPATSGGSYPYVVGLQYQIRSQKFSILADSGWTTVSPQVNSVMVTIGDVAQVCLNLYLNCLTLAFLIANHSTFFVFSIITVRMFITEIGRMEIFKMHSVGLASNPWYRVIILFNWVFNLIREFLPRNFF</sequence>
<dbReference type="PANTHER" id="PTHR34945">
    <property type="entry name" value="2-OXOGLUTARATE (2OG) AND FE(II)-DEPENDENT OXYGENASE SUPERFAMILY PROTEIN"/>
    <property type="match status" value="1"/>
</dbReference>
<evidence type="ECO:0000256" key="1">
    <source>
        <dbReference type="ARBA" id="ARBA00022723"/>
    </source>
</evidence>
<dbReference type="GO" id="GO:0046872">
    <property type="term" value="F:metal ion binding"/>
    <property type="evidence" value="ECO:0007669"/>
    <property type="project" value="UniProtKB-KW"/>
</dbReference>
<proteinExistence type="predicted"/>
<feature type="transmembrane region" description="Helical" evidence="3">
    <location>
        <begin position="278"/>
        <end position="300"/>
    </location>
</feature>
<reference evidence="5" key="1">
    <citation type="submission" date="2018-02" db="EMBL/GenBank/DDBJ databases">
        <title>Rhizophora mucronata_Transcriptome.</title>
        <authorList>
            <person name="Meera S.P."/>
            <person name="Sreeshan A."/>
            <person name="Augustine A."/>
        </authorList>
    </citation>
    <scope>NUCLEOTIDE SEQUENCE</scope>
    <source>
        <tissue evidence="5">Leaf</tissue>
    </source>
</reference>
<keyword evidence="3" id="KW-0812">Transmembrane</keyword>
<dbReference type="Pfam" id="PF14226">
    <property type="entry name" value="DIOX_N"/>
    <property type="match status" value="1"/>
</dbReference>
<feature type="domain" description="Non-haem dioxygenase N-terminal" evidence="4">
    <location>
        <begin position="84"/>
        <end position="135"/>
    </location>
</feature>
<organism evidence="5">
    <name type="scientific">Rhizophora mucronata</name>
    <name type="common">Asiatic mangrove</name>
    <dbReference type="NCBI Taxonomy" id="61149"/>
    <lineage>
        <taxon>Eukaryota</taxon>
        <taxon>Viridiplantae</taxon>
        <taxon>Streptophyta</taxon>
        <taxon>Embryophyta</taxon>
        <taxon>Tracheophyta</taxon>
        <taxon>Spermatophyta</taxon>
        <taxon>Magnoliopsida</taxon>
        <taxon>eudicotyledons</taxon>
        <taxon>Gunneridae</taxon>
        <taxon>Pentapetalae</taxon>
        <taxon>rosids</taxon>
        <taxon>fabids</taxon>
        <taxon>Malpighiales</taxon>
        <taxon>Rhizophoraceae</taxon>
        <taxon>Rhizophora</taxon>
    </lineage>
</organism>
<keyword evidence="2" id="KW-0408">Iron</keyword>
<feature type="transmembrane region" description="Helical" evidence="3">
    <location>
        <begin position="321"/>
        <end position="339"/>
    </location>
</feature>
<evidence type="ECO:0000313" key="5">
    <source>
        <dbReference type="EMBL" id="MBW91273.1"/>
    </source>
</evidence>
<dbReference type="InterPro" id="IPR026992">
    <property type="entry name" value="DIOX_N"/>
</dbReference>
<dbReference type="AlphaFoldDB" id="A0A2P2JCV8"/>
<dbReference type="InterPro" id="IPR027443">
    <property type="entry name" value="IPNS-like_sf"/>
</dbReference>
<keyword evidence="1" id="KW-0479">Metal-binding</keyword>
<dbReference type="SUPFAM" id="SSF51197">
    <property type="entry name" value="Clavaminate synthase-like"/>
    <property type="match status" value="1"/>
</dbReference>
<keyword evidence="3" id="KW-1133">Transmembrane helix</keyword>
<name>A0A2P2JCV8_RHIMU</name>
<evidence type="ECO:0000256" key="2">
    <source>
        <dbReference type="ARBA" id="ARBA00023004"/>
    </source>
</evidence>